<keyword evidence="8" id="KW-1185">Reference proteome</keyword>
<dbReference type="GO" id="GO:0046872">
    <property type="term" value="F:metal ion binding"/>
    <property type="evidence" value="ECO:0007669"/>
    <property type="project" value="UniProtKB-KW"/>
</dbReference>
<feature type="domain" description="Cytochrome c" evidence="6">
    <location>
        <begin position="106"/>
        <end position="187"/>
    </location>
</feature>
<proteinExistence type="predicted"/>
<evidence type="ECO:0000256" key="4">
    <source>
        <dbReference type="PROSITE-ProRule" id="PRU00433"/>
    </source>
</evidence>
<dbReference type="GO" id="GO:0009055">
    <property type="term" value="F:electron transfer activity"/>
    <property type="evidence" value="ECO:0007669"/>
    <property type="project" value="InterPro"/>
</dbReference>
<reference evidence="7 8" key="1">
    <citation type="submission" date="2018-04" db="EMBL/GenBank/DDBJ databases">
        <title>Genomic Encyclopedia of Archaeal and Bacterial Type Strains, Phase II (KMG-II): from individual species to whole genera.</title>
        <authorList>
            <person name="Goeker M."/>
        </authorList>
    </citation>
    <scope>NUCLEOTIDE SEQUENCE [LARGE SCALE GENOMIC DNA]</scope>
    <source>
        <strain evidence="7 8">DSM 19783</strain>
    </source>
</reference>
<dbReference type="InterPro" id="IPR009056">
    <property type="entry name" value="Cyt_c-like_dom"/>
</dbReference>
<dbReference type="SUPFAM" id="SSF46626">
    <property type="entry name" value="Cytochrome c"/>
    <property type="match status" value="2"/>
</dbReference>
<sequence length="203" mass="20893">MKGLSALALGGLMLAGAAFGDAPPGDLEAGRKVAGLCRVCHGLQGVAQVPIAPHIAGEPVSYITRQLAAFRSGAREHEMMTVVARGLTDTQIADVATWYSAHTARASLPPGADGSAAPALCVTCHGETGIAVNPDAPNLAAETNIYLATQLKAFRSGKRRHEIMSGIAADLTDDEIRAYADWYAAMQLEVTEPGAPGPCGAAC</sequence>
<evidence type="ECO:0000256" key="2">
    <source>
        <dbReference type="ARBA" id="ARBA00022723"/>
    </source>
</evidence>
<keyword evidence="2 4" id="KW-0479">Metal-binding</keyword>
<evidence type="ECO:0000259" key="6">
    <source>
        <dbReference type="PROSITE" id="PS51007"/>
    </source>
</evidence>
<evidence type="ECO:0000256" key="5">
    <source>
        <dbReference type="SAM" id="SignalP"/>
    </source>
</evidence>
<evidence type="ECO:0000256" key="3">
    <source>
        <dbReference type="ARBA" id="ARBA00023004"/>
    </source>
</evidence>
<keyword evidence="1 4" id="KW-0349">Heme</keyword>
<feature type="signal peptide" evidence="5">
    <location>
        <begin position="1"/>
        <end position="20"/>
    </location>
</feature>
<keyword evidence="3 4" id="KW-0408">Iron</keyword>
<comment type="caution">
    <text evidence="7">The sequence shown here is derived from an EMBL/GenBank/DDBJ whole genome shotgun (WGS) entry which is preliminary data.</text>
</comment>
<dbReference type="GO" id="GO:0020037">
    <property type="term" value="F:heme binding"/>
    <property type="evidence" value="ECO:0007669"/>
    <property type="project" value="InterPro"/>
</dbReference>
<evidence type="ECO:0000313" key="7">
    <source>
        <dbReference type="EMBL" id="PTW50662.1"/>
    </source>
</evidence>
<dbReference type="RefSeq" id="WP_108025887.1">
    <property type="nucleotide sequence ID" value="NZ_QAYC01000004.1"/>
</dbReference>
<dbReference type="PANTHER" id="PTHR33751">
    <property type="entry name" value="CBB3-TYPE CYTOCHROME C OXIDASE SUBUNIT FIXP"/>
    <property type="match status" value="1"/>
</dbReference>
<dbReference type="InterPro" id="IPR036909">
    <property type="entry name" value="Cyt_c-like_dom_sf"/>
</dbReference>
<gene>
    <name evidence="7" type="ORF">C8N38_104298</name>
</gene>
<feature type="domain" description="Cytochrome c" evidence="6">
    <location>
        <begin position="25"/>
        <end position="103"/>
    </location>
</feature>
<dbReference type="AlphaFoldDB" id="A0A8E3AR88"/>
<dbReference type="OrthoDB" id="9808603at2"/>
<evidence type="ECO:0000313" key="8">
    <source>
        <dbReference type="Proteomes" id="UP000244037"/>
    </source>
</evidence>
<dbReference type="InterPro" id="IPR050597">
    <property type="entry name" value="Cytochrome_c_Oxidase_Subunit"/>
</dbReference>
<accession>A0A8E3AR88</accession>
<organism evidence="7 8">
    <name type="scientific">Rhodovulum kholense</name>
    <dbReference type="NCBI Taxonomy" id="453584"/>
    <lineage>
        <taxon>Bacteria</taxon>
        <taxon>Pseudomonadati</taxon>
        <taxon>Pseudomonadota</taxon>
        <taxon>Alphaproteobacteria</taxon>
        <taxon>Rhodobacterales</taxon>
        <taxon>Paracoccaceae</taxon>
        <taxon>Rhodovulum</taxon>
    </lineage>
</organism>
<dbReference type="PANTHER" id="PTHR33751:SF11">
    <property type="entry name" value="BLL4483 PROTEIN"/>
    <property type="match status" value="1"/>
</dbReference>
<feature type="chain" id="PRO_5034959912" evidence="5">
    <location>
        <begin position="21"/>
        <end position="203"/>
    </location>
</feature>
<dbReference type="Proteomes" id="UP000244037">
    <property type="component" value="Unassembled WGS sequence"/>
</dbReference>
<evidence type="ECO:0000256" key="1">
    <source>
        <dbReference type="ARBA" id="ARBA00022617"/>
    </source>
</evidence>
<dbReference type="Gene3D" id="1.10.760.10">
    <property type="entry name" value="Cytochrome c-like domain"/>
    <property type="match status" value="2"/>
</dbReference>
<keyword evidence="5" id="KW-0732">Signal</keyword>
<protein>
    <submittedName>
        <fullName evidence="7">Cytochrome c553</fullName>
    </submittedName>
</protein>
<dbReference type="EMBL" id="QAYC01000004">
    <property type="protein sequence ID" value="PTW50662.1"/>
    <property type="molecule type" value="Genomic_DNA"/>
</dbReference>
<name>A0A8E3AR88_9RHOB</name>
<dbReference type="PROSITE" id="PS51007">
    <property type="entry name" value="CYTC"/>
    <property type="match status" value="2"/>
</dbReference>